<dbReference type="AlphaFoldDB" id="A0A558D7F4"/>
<feature type="signal peptide" evidence="5">
    <location>
        <begin position="1"/>
        <end position="23"/>
    </location>
</feature>
<organism evidence="7 8">
    <name type="scientific">Sedimenticola thiotaurini</name>
    <dbReference type="NCBI Taxonomy" id="1543721"/>
    <lineage>
        <taxon>Bacteria</taxon>
        <taxon>Pseudomonadati</taxon>
        <taxon>Pseudomonadota</taxon>
        <taxon>Gammaproteobacteria</taxon>
        <taxon>Chromatiales</taxon>
        <taxon>Sedimenticolaceae</taxon>
        <taxon>Sedimenticola</taxon>
    </lineage>
</organism>
<evidence type="ECO:0000256" key="3">
    <source>
        <dbReference type="ARBA" id="ARBA00023284"/>
    </source>
</evidence>
<dbReference type="Proteomes" id="UP000317355">
    <property type="component" value="Unassembled WGS sequence"/>
</dbReference>
<comment type="subcellular location">
    <subcellularLocation>
        <location evidence="1">Cell envelope</location>
    </subcellularLocation>
</comment>
<evidence type="ECO:0000256" key="5">
    <source>
        <dbReference type="SAM" id="SignalP"/>
    </source>
</evidence>
<protein>
    <submittedName>
        <fullName evidence="7">Redoxin domain-containing protein</fullName>
    </submittedName>
</protein>
<dbReference type="InterPro" id="IPR013740">
    <property type="entry name" value="Redoxin"/>
</dbReference>
<gene>
    <name evidence="7" type="ORF">FHK82_06330</name>
</gene>
<evidence type="ECO:0000313" key="8">
    <source>
        <dbReference type="Proteomes" id="UP000317355"/>
    </source>
</evidence>
<evidence type="ECO:0000256" key="1">
    <source>
        <dbReference type="ARBA" id="ARBA00004196"/>
    </source>
</evidence>
<dbReference type="PROSITE" id="PS51352">
    <property type="entry name" value="THIOREDOXIN_2"/>
    <property type="match status" value="1"/>
</dbReference>
<dbReference type="PROSITE" id="PS00194">
    <property type="entry name" value="THIOREDOXIN_1"/>
    <property type="match status" value="1"/>
</dbReference>
<name>A0A558D7F4_9GAMM</name>
<dbReference type="GO" id="GO:0017004">
    <property type="term" value="P:cytochrome complex assembly"/>
    <property type="evidence" value="ECO:0007669"/>
    <property type="project" value="UniProtKB-KW"/>
</dbReference>
<evidence type="ECO:0000313" key="7">
    <source>
        <dbReference type="EMBL" id="TVT56928.1"/>
    </source>
</evidence>
<keyword evidence="5" id="KW-0732">Signal</keyword>
<dbReference type="GO" id="GO:0015036">
    <property type="term" value="F:disulfide oxidoreductase activity"/>
    <property type="evidence" value="ECO:0007669"/>
    <property type="project" value="UniProtKB-ARBA"/>
</dbReference>
<dbReference type="EMBL" id="VMRY01000016">
    <property type="protein sequence ID" value="TVT56928.1"/>
    <property type="molecule type" value="Genomic_DNA"/>
</dbReference>
<keyword evidence="2" id="KW-0201">Cytochrome c-type biogenesis</keyword>
<proteinExistence type="predicted"/>
<evidence type="ECO:0000259" key="6">
    <source>
        <dbReference type="PROSITE" id="PS51352"/>
    </source>
</evidence>
<dbReference type="InterPro" id="IPR017937">
    <property type="entry name" value="Thioredoxin_CS"/>
</dbReference>
<comment type="caution">
    <text evidence="7">The sequence shown here is derived from an EMBL/GenBank/DDBJ whole genome shotgun (WGS) entry which is preliminary data.</text>
</comment>
<evidence type="ECO:0000256" key="2">
    <source>
        <dbReference type="ARBA" id="ARBA00022748"/>
    </source>
</evidence>
<dbReference type="SUPFAM" id="SSF52833">
    <property type="entry name" value="Thioredoxin-like"/>
    <property type="match status" value="1"/>
</dbReference>
<dbReference type="GO" id="GO:0030313">
    <property type="term" value="C:cell envelope"/>
    <property type="evidence" value="ECO:0007669"/>
    <property type="project" value="UniProtKB-SubCell"/>
</dbReference>
<feature type="compositionally biased region" description="Polar residues" evidence="4">
    <location>
        <begin position="28"/>
        <end position="42"/>
    </location>
</feature>
<keyword evidence="3" id="KW-0676">Redox-active center</keyword>
<sequence>MTTQHKPVVVFALLLALIGTAYAGYQTSGKAEKSGTSTTTANGEKPHTATMALPAKTNNAWDLPPIILQGLDGKQHNLADWKGQVIMLNFWASWCAPCQYEIKDFISYQEKYAPKGLQIIGLGLDEEPKLQNASRTLSVNYPVLISDPANSDALLEAWGNPQRIVPYTVVIARDGRIAYIHRGQLDPETFNEFVVPLI</sequence>
<feature type="domain" description="Thioredoxin" evidence="6">
    <location>
        <begin position="57"/>
        <end position="198"/>
    </location>
</feature>
<dbReference type="Gene3D" id="3.40.30.10">
    <property type="entry name" value="Glutaredoxin"/>
    <property type="match status" value="1"/>
</dbReference>
<dbReference type="PANTHER" id="PTHR42852:SF13">
    <property type="entry name" value="PROTEIN DIPZ"/>
    <property type="match status" value="1"/>
</dbReference>
<reference evidence="7 8" key="1">
    <citation type="submission" date="2019-07" db="EMBL/GenBank/DDBJ databases">
        <title>The pathways for chlorine oxyanion respiration interact through the shared metabolite chlorate.</title>
        <authorList>
            <person name="Barnum T.P."/>
            <person name="Cheng Y."/>
            <person name="Hill K.A."/>
            <person name="Lucas L.N."/>
            <person name="Carlson H.K."/>
            <person name="Coates J.D."/>
        </authorList>
    </citation>
    <scope>NUCLEOTIDE SEQUENCE [LARGE SCALE GENOMIC DNA]</scope>
    <source>
        <strain evidence="7">BK-3</strain>
    </source>
</reference>
<dbReference type="Pfam" id="PF08534">
    <property type="entry name" value="Redoxin"/>
    <property type="match status" value="1"/>
</dbReference>
<feature type="region of interest" description="Disordered" evidence="4">
    <location>
        <begin position="28"/>
        <end position="47"/>
    </location>
</feature>
<feature type="chain" id="PRO_5022039497" evidence="5">
    <location>
        <begin position="24"/>
        <end position="198"/>
    </location>
</feature>
<dbReference type="InterPro" id="IPR036249">
    <property type="entry name" value="Thioredoxin-like_sf"/>
</dbReference>
<dbReference type="PANTHER" id="PTHR42852">
    <property type="entry name" value="THIOL:DISULFIDE INTERCHANGE PROTEIN DSBE"/>
    <property type="match status" value="1"/>
</dbReference>
<dbReference type="InterPro" id="IPR013766">
    <property type="entry name" value="Thioredoxin_domain"/>
</dbReference>
<dbReference type="CDD" id="cd02966">
    <property type="entry name" value="TlpA_like_family"/>
    <property type="match status" value="1"/>
</dbReference>
<accession>A0A558D7F4</accession>
<evidence type="ECO:0000256" key="4">
    <source>
        <dbReference type="SAM" id="MobiDB-lite"/>
    </source>
</evidence>
<dbReference type="InterPro" id="IPR050553">
    <property type="entry name" value="Thioredoxin_ResA/DsbE_sf"/>
</dbReference>